<comment type="caution">
    <text evidence="1">The sequence shown here is derived from an EMBL/GenBank/DDBJ whole genome shotgun (WGS) entry which is preliminary data.</text>
</comment>
<sequence length="67" mass="7966">MMDEYEYLQSSLKFLEDTHHNLTKVIESMELSDCSGCHTSAMALKYQRDRVEEEIKRLQDRLQALEQ</sequence>
<dbReference type="EMBL" id="BAABFL010000126">
    <property type="protein sequence ID" value="GAA4649234.1"/>
    <property type="molecule type" value="Genomic_DNA"/>
</dbReference>
<dbReference type="RefSeq" id="WP_345195014.1">
    <property type="nucleotide sequence ID" value="NZ_BAABFL010000126.1"/>
</dbReference>
<dbReference type="Proteomes" id="UP001500604">
    <property type="component" value="Unassembled WGS sequence"/>
</dbReference>
<accession>A0ABP8V0W7</accession>
<reference evidence="2" key="1">
    <citation type="journal article" date="2019" name="Int. J. Syst. Evol. Microbiol.">
        <title>The Global Catalogue of Microorganisms (GCM) 10K type strain sequencing project: providing services to taxonomists for standard genome sequencing and annotation.</title>
        <authorList>
            <consortium name="The Broad Institute Genomics Platform"/>
            <consortium name="The Broad Institute Genome Sequencing Center for Infectious Disease"/>
            <person name="Wu L."/>
            <person name="Ma J."/>
        </authorList>
    </citation>
    <scope>NUCLEOTIDE SEQUENCE [LARGE SCALE GENOMIC DNA]</scope>
    <source>
        <strain evidence="2">JCM 17805</strain>
    </source>
</reference>
<name>A0ABP8V0W7_9GAMM</name>
<evidence type="ECO:0000313" key="1">
    <source>
        <dbReference type="EMBL" id="GAA4649234.1"/>
    </source>
</evidence>
<evidence type="ECO:0000313" key="2">
    <source>
        <dbReference type="Proteomes" id="UP001500604"/>
    </source>
</evidence>
<keyword evidence="2" id="KW-1185">Reference proteome</keyword>
<proteinExistence type="predicted"/>
<organism evidence="1 2">
    <name type="scientific">Kistimonas scapharcae</name>
    <dbReference type="NCBI Taxonomy" id="1036133"/>
    <lineage>
        <taxon>Bacteria</taxon>
        <taxon>Pseudomonadati</taxon>
        <taxon>Pseudomonadota</taxon>
        <taxon>Gammaproteobacteria</taxon>
        <taxon>Oceanospirillales</taxon>
        <taxon>Endozoicomonadaceae</taxon>
        <taxon>Kistimonas</taxon>
    </lineage>
</organism>
<protein>
    <submittedName>
        <fullName evidence="1">Uncharacterized protein</fullName>
    </submittedName>
</protein>
<gene>
    <name evidence="1" type="ORF">GCM10023116_15080</name>
</gene>